<comment type="caution">
    <text evidence="1">The sequence shown here is derived from an EMBL/GenBank/DDBJ whole genome shotgun (WGS) entry which is preliminary data.</text>
</comment>
<evidence type="ECO:0000313" key="2">
    <source>
        <dbReference type="Proteomes" id="UP000729290"/>
    </source>
</evidence>
<dbReference type="Proteomes" id="UP000729290">
    <property type="component" value="Unassembled WGS sequence"/>
</dbReference>
<dbReference type="InterPro" id="IPR038628">
    <property type="entry name" value="XkdM-like_sf"/>
</dbReference>
<accession>A0ABS2GD84</accession>
<reference evidence="1 2" key="1">
    <citation type="journal article" date="2021" name="Sci. Rep.">
        <title>The distribution of antibiotic resistance genes in chicken gut microbiota commensals.</title>
        <authorList>
            <person name="Juricova H."/>
            <person name="Matiasovicova J."/>
            <person name="Kubasova T."/>
            <person name="Cejkova D."/>
            <person name="Rychlik I."/>
        </authorList>
    </citation>
    <scope>NUCLEOTIDE SEQUENCE [LARGE SCALE GENOMIC DNA]</scope>
    <source>
        <strain evidence="1 2">An431b</strain>
    </source>
</reference>
<dbReference type="Gene3D" id="2.30.110.40">
    <property type="entry name" value="Phage tail tube protein"/>
    <property type="match status" value="1"/>
</dbReference>
<proteinExistence type="predicted"/>
<name>A0ABS2GD84_9FIRM</name>
<gene>
    <name evidence="1" type="ORF">H9X83_10635</name>
</gene>
<dbReference type="Pfam" id="PF09393">
    <property type="entry name" value="DUF2001"/>
    <property type="match status" value="1"/>
</dbReference>
<dbReference type="InterPro" id="IPR018989">
    <property type="entry name" value="DUF2001"/>
</dbReference>
<protein>
    <submittedName>
        <fullName evidence="1">Phage tail tube protein</fullName>
    </submittedName>
</protein>
<dbReference type="SUPFAM" id="SSF69279">
    <property type="entry name" value="Phage tail proteins"/>
    <property type="match status" value="1"/>
</dbReference>
<dbReference type="EMBL" id="JACSNV010000017">
    <property type="protein sequence ID" value="MBM6878608.1"/>
    <property type="molecule type" value="Genomic_DNA"/>
</dbReference>
<sequence>MGQFDERRAINGTFGQVFLEGELVREATALKAEVQMQFMDVPMCGDLAKHQKFSGMECNGNITMTKINSRMAILISDMIKAGKTPTFTIMSKLADPDSWGAERVVLKGVQFSTLILADWATKKLGEVSQPFTFTDWDLLDVIEPK</sequence>
<dbReference type="RefSeq" id="WP_205134273.1">
    <property type="nucleotide sequence ID" value="NZ_JACSNT010000015.1"/>
</dbReference>
<organism evidence="1 2">
    <name type="scientific">Anaerotignum lactatifermentans</name>
    <dbReference type="NCBI Taxonomy" id="160404"/>
    <lineage>
        <taxon>Bacteria</taxon>
        <taxon>Bacillati</taxon>
        <taxon>Bacillota</taxon>
        <taxon>Clostridia</taxon>
        <taxon>Lachnospirales</taxon>
        <taxon>Anaerotignaceae</taxon>
        <taxon>Anaerotignum</taxon>
    </lineage>
</organism>
<evidence type="ECO:0000313" key="1">
    <source>
        <dbReference type="EMBL" id="MBM6878608.1"/>
    </source>
</evidence>
<keyword evidence="2" id="KW-1185">Reference proteome</keyword>